<feature type="region of interest" description="Disordered" evidence="1">
    <location>
        <begin position="16"/>
        <end position="38"/>
    </location>
</feature>
<sequence>MKELGRLNLEEVNPHLRGGRVENHLGKTTPSSPDRDSNLDIPVIGGLTQHDWRVSQLRHRESKFLTCSRSYRNSDLSKTKARVTDRTSHQMRWVEEDKGEGHIDHLAGKNWSMGGSAPAFAWREENHSGLKKLHCTRPGSNANLGSLVQHESSALDHVATEADYTVYLCWLINIAVAGAGVYDSGNTADSRLSGWHKKINSYTGVEVRREMKKEEINSYTGVEVRREMKKEEINSYTGVEVRREMKKEEINSYTGVEVRREMKKEEINSYTGVEVRREMKKEEINSYTGVEVRREMKKEEINSYTGVEVRREMKKEEINSYTGVEVRREMKKEEINSYTGVEVRREMKKEEINSYTGVEVRREMKKEESTYFGTFGNPVSDYQPRTNRVIGEGEGQKEGKLLLSPGREGGNDCSIEYEADVQSSVGCTRETCLVASAIHGFRDPSVLVNEKPPPVHPTEIRTSISPSSAVELNTTSALANYATEAGQMYTLGDNCHVQTACFPKVVNRDTETSSEYPAVKDQRKLPVSLCLPPPMGNIAALCGWINA</sequence>
<organism evidence="2">
    <name type="scientific">Timema bartmani</name>
    <dbReference type="NCBI Taxonomy" id="61472"/>
    <lineage>
        <taxon>Eukaryota</taxon>
        <taxon>Metazoa</taxon>
        <taxon>Ecdysozoa</taxon>
        <taxon>Arthropoda</taxon>
        <taxon>Hexapoda</taxon>
        <taxon>Insecta</taxon>
        <taxon>Pterygota</taxon>
        <taxon>Neoptera</taxon>
        <taxon>Polyneoptera</taxon>
        <taxon>Phasmatodea</taxon>
        <taxon>Timematodea</taxon>
        <taxon>Timematoidea</taxon>
        <taxon>Timematidae</taxon>
        <taxon>Timema</taxon>
    </lineage>
</organism>
<evidence type="ECO:0000313" key="2">
    <source>
        <dbReference type="EMBL" id="CAD7440966.1"/>
    </source>
</evidence>
<proteinExistence type="predicted"/>
<feature type="compositionally biased region" description="Basic and acidic residues" evidence="1">
    <location>
        <begin position="16"/>
        <end position="25"/>
    </location>
</feature>
<reference evidence="2" key="1">
    <citation type="submission" date="2020-11" db="EMBL/GenBank/DDBJ databases">
        <authorList>
            <person name="Tran Van P."/>
        </authorList>
    </citation>
    <scope>NUCLEOTIDE SEQUENCE</scope>
</reference>
<evidence type="ECO:0000256" key="1">
    <source>
        <dbReference type="SAM" id="MobiDB-lite"/>
    </source>
</evidence>
<name>A0A7R9ETV5_9NEOP</name>
<accession>A0A7R9ETV5</accession>
<dbReference type="EMBL" id="OD565140">
    <property type="protein sequence ID" value="CAD7440966.1"/>
    <property type="molecule type" value="Genomic_DNA"/>
</dbReference>
<protein>
    <submittedName>
        <fullName evidence="2">Uncharacterized protein</fullName>
    </submittedName>
</protein>
<dbReference type="AlphaFoldDB" id="A0A7R9ETV5"/>
<gene>
    <name evidence="2" type="ORF">TBIB3V08_LOCUS3445</name>
</gene>